<dbReference type="Gene3D" id="2.60.40.740">
    <property type="match status" value="1"/>
</dbReference>
<dbReference type="InterPro" id="IPR035986">
    <property type="entry name" value="PKD_dom_sf"/>
</dbReference>
<evidence type="ECO:0000313" key="3">
    <source>
        <dbReference type="Proteomes" id="UP000199642"/>
    </source>
</evidence>
<dbReference type="InterPro" id="IPR013783">
    <property type="entry name" value="Ig-like_fold"/>
</dbReference>
<feature type="domain" description="PKD" evidence="1">
    <location>
        <begin position="489"/>
        <end position="549"/>
    </location>
</feature>
<dbReference type="AlphaFoldDB" id="A0A1I2WT80"/>
<sequence length="1040" mass="113154">MRSRLVLCGILLFQLFFWISQNSLAQISTIGREFYVGFMDNNRRNSQPDGVFILITAMENTSGVLQTPERSFPFTLVAGEQYVQQFDGDSEGVIHRESGRVEYRPVKVTSSADITVHVLNSREFSTDGTVVLPVEALSSEYLVTAHYDVFGSNQEAGSNQNYESTLLVIATADDTEVEIIPSARTVNTIPAGASIRITLNQGESYQIKGLGDLTGTSVKVMNPDPENCKLLAVFGGNKTSSAGDCGTSGDHVFQQAYPLESWGKEYIHIPFAGRTSGEIVKVLASQDQTEIFINGVFRGVINAREFTRFEFGKEEIALIQTSKPTTVSVITKSAACNEFGLAPFGDPSLVTLSSTNQLLKEISFSTGELTGSQDVDLIHFVNLVVPEKGRDETVLNGQNISDQFSPLPVASDFYYARIAVPEGVNTLSNPVGFLGNVYSSGNIESYSYAIGARLDNIQYETETEYDFDVMGDKVACLDQEGEWTILPEDPRFQIFEWDFGDSDPMKSGQTVSHIFEEEGTFTVTVFASTGAEACDATTEYVFEVEVKGVFGELQGPSSLCPFTESVQYSFADTMNVADLLWEIEGGAIVEEGDDFIRVDWGEERTDAFVQVIPIAPNGCQGEVQTIQVELLETTTPELPKGQAGLCGEGSNVLVYKVPFPLEDRSYEWIVEGGSILSGQNTTEVEVEWDLNATEKSIFYEEKVDFGDCFGVSEILKLRIFDSFSVAVDQINSPSCPGQNDGTIELTTVGGSGEVIFQWVHDSSLEGNIAEGLSAGIYEVLAIDQSGCGEQQLTIEVLDPEALSLEDLITDSTSCFEAGDGGGSMQLSGGNAPFTVLGLESSWDGERLYFSGLGRGENDVTVQDAKGCNLVVSLVIPSPEPLQLTFEEILPGCPGGIDGELEARVQGGVGPYSYLWENGGQDLRLQGLSSGEYEITVTDANGCQISGIGIVSQTKPSVRMPTGFLTTEGPYQPISNCSISYRLSIFNRWGQLLFSGQEGWDGFFEGKKANAGVYSYLLDYEYTLENGIGREQIRGSFTMIE</sequence>
<dbReference type="PANTHER" id="PTHR46534">
    <property type="entry name" value="IGGFC_BINDING DOMAIN-CONTAINING PROTEIN"/>
    <property type="match status" value="1"/>
</dbReference>
<dbReference type="EMBL" id="FOPC01000014">
    <property type="protein sequence ID" value="SFH04505.1"/>
    <property type="molecule type" value="Genomic_DNA"/>
</dbReference>
<dbReference type="STRING" id="435880.SAMN04487988_11444"/>
<keyword evidence="3" id="KW-1185">Reference proteome</keyword>
<dbReference type="Pfam" id="PF17517">
    <property type="entry name" value="IgGFc_binding"/>
    <property type="match status" value="1"/>
</dbReference>
<name>A0A1I2WT80_9BACT</name>
<dbReference type="PANTHER" id="PTHR46534:SF1">
    <property type="entry name" value="IGGFC-BINDING PROTEIN N-TERMINAL DOMAIN-CONTAINING PROTEIN"/>
    <property type="match status" value="1"/>
</dbReference>
<organism evidence="2 3">
    <name type="scientific">Algoriphagus hitonicola</name>
    <dbReference type="NCBI Taxonomy" id="435880"/>
    <lineage>
        <taxon>Bacteria</taxon>
        <taxon>Pseudomonadati</taxon>
        <taxon>Bacteroidota</taxon>
        <taxon>Cytophagia</taxon>
        <taxon>Cytophagales</taxon>
        <taxon>Cyclobacteriaceae</taxon>
        <taxon>Algoriphagus</taxon>
    </lineage>
</organism>
<dbReference type="Pfam" id="PF19408">
    <property type="entry name" value="PKD_6"/>
    <property type="match status" value="1"/>
</dbReference>
<dbReference type="Pfam" id="PF18911">
    <property type="entry name" value="PKD_4"/>
    <property type="match status" value="1"/>
</dbReference>
<gene>
    <name evidence="2" type="ORF">SAMN04487988_11444</name>
</gene>
<accession>A0A1I2WT80</accession>
<evidence type="ECO:0000313" key="2">
    <source>
        <dbReference type="EMBL" id="SFH04505.1"/>
    </source>
</evidence>
<dbReference type="Pfam" id="PF13573">
    <property type="entry name" value="SprB"/>
    <property type="match status" value="1"/>
</dbReference>
<dbReference type="InterPro" id="IPR000601">
    <property type="entry name" value="PKD_dom"/>
</dbReference>
<dbReference type="CDD" id="cd00146">
    <property type="entry name" value="PKD"/>
    <property type="match status" value="1"/>
</dbReference>
<dbReference type="PROSITE" id="PS50093">
    <property type="entry name" value="PKD"/>
    <property type="match status" value="1"/>
</dbReference>
<dbReference type="SUPFAM" id="SSF49299">
    <property type="entry name" value="PKD domain"/>
    <property type="match status" value="1"/>
</dbReference>
<dbReference type="InterPro" id="IPR025667">
    <property type="entry name" value="SprB_repeat"/>
</dbReference>
<reference evidence="3" key="1">
    <citation type="submission" date="2016-10" db="EMBL/GenBank/DDBJ databases">
        <authorList>
            <person name="Varghese N."/>
            <person name="Submissions S."/>
        </authorList>
    </citation>
    <scope>NUCLEOTIDE SEQUENCE [LARGE SCALE GENOMIC DNA]</scope>
    <source>
        <strain evidence="3">DSM 19315</strain>
    </source>
</reference>
<proteinExistence type="predicted"/>
<evidence type="ECO:0000259" key="1">
    <source>
        <dbReference type="PROSITE" id="PS50093"/>
    </source>
</evidence>
<dbReference type="InterPro" id="IPR035234">
    <property type="entry name" value="IgGFc-bd_N"/>
</dbReference>
<dbReference type="InterPro" id="IPR045829">
    <property type="entry name" value="PKD_6"/>
</dbReference>
<dbReference type="OrthoDB" id="7794186at2"/>
<dbReference type="Proteomes" id="UP000199642">
    <property type="component" value="Unassembled WGS sequence"/>
</dbReference>
<protein>
    <submittedName>
        <fullName evidence="2">SprB repeat-containing protein</fullName>
    </submittedName>
</protein>
<dbReference type="Gene3D" id="2.60.40.10">
    <property type="entry name" value="Immunoglobulins"/>
    <property type="match status" value="1"/>
</dbReference>